<dbReference type="InterPro" id="IPR033907">
    <property type="entry name" value="Endolysin_autolysin"/>
</dbReference>
<dbReference type="SUPFAM" id="SSF53955">
    <property type="entry name" value="Lysozyme-like"/>
    <property type="match status" value="1"/>
</dbReference>
<dbReference type="AlphaFoldDB" id="A0AA40VCA5"/>
<dbReference type="CDD" id="cd00737">
    <property type="entry name" value="lyz_endolysin_autolysin"/>
    <property type="match status" value="1"/>
</dbReference>
<dbReference type="GO" id="GO:0042742">
    <property type="term" value="P:defense response to bacterium"/>
    <property type="evidence" value="ECO:0007669"/>
    <property type="project" value="UniProtKB-KW"/>
</dbReference>
<evidence type="ECO:0000256" key="1">
    <source>
        <dbReference type="ARBA" id="ARBA00000632"/>
    </source>
</evidence>
<accession>A0AA40VCA5</accession>
<keyword evidence="4 7" id="KW-0378">Hydrolase</keyword>
<dbReference type="InterPro" id="IPR023346">
    <property type="entry name" value="Lysozyme-like_dom_sf"/>
</dbReference>
<dbReference type="PANTHER" id="PTHR38107:SF3">
    <property type="entry name" value="LYSOZYME RRRD-RELATED"/>
    <property type="match status" value="1"/>
</dbReference>
<dbReference type="InterPro" id="IPR002196">
    <property type="entry name" value="Glyco_hydro_24"/>
</dbReference>
<comment type="catalytic activity">
    <reaction evidence="1 7">
        <text>Hydrolysis of (1-&gt;4)-beta-linkages between N-acetylmuramic acid and N-acetyl-D-glucosamine residues in a peptidoglycan and between N-acetyl-D-glucosamine residues in chitodextrins.</text>
        <dbReference type="EC" id="3.2.1.17"/>
    </reaction>
</comment>
<reference evidence="9 10" key="1">
    <citation type="submission" date="2020-08" db="EMBL/GenBank/DDBJ databases">
        <title>Genomic Encyclopedia of Type Strains, Phase IV (KMG-IV): sequencing the most valuable type-strain genomes for metagenomic binning, comparative biology and taxonomic classification.</title>
        <authorList>
            <person name="Goeker M."/>
        </authorList>
    </citation>
    <scope>NUCLEOTIDE SEQUENCE [LARGE SCALE GENOMIC DNA]</scope>
    <source>
        <strain evidence="9 10">DSM 11490</strain>
    </source>
</reference>
<gene>
    <name evidence="9" type="ORF">HNR51_003868</name>
</gene>
<keyword evidence="10" id="KW-1185">Reference proteome</keyword>
<dbReference type="EMBL" id="JACJIB010000007">
    <property type="protein sequence ID" value="MBA8914772.1"/>
    <property type="molecule type" value="Genomic_DNA"/>
</dbReference>
<comment type="similarity">
    <text evidence="7">Belongs to the glycosyl hydrolase 24 family.</text>
</comment>
<evidence type="ECO:0000256" key="6">
    <source>
        <dbReference type="ARBA" id="ARBA00023295"/>
    </source>
</evidence>
<evidence type="ECO:0000313" key="9">
    <source>
        <dbReference type="EMBL" id="MBA8914772.1"/>
    </source>
</evidence>
<evidence type="ECO:0000256" key="3">
    <source>
        <dbReference type="ARBA" id="ARBA00022638"/>
    </source>
</evidence>
<dbReference type="PANTHER" id="PTHR38107">
    <property type="match status" value="1"/>
</dbReference>
<dbReference type="GO" id="GO:0016998">
    <property type="term" value="P:cell wall macromolecule catabolic process"/>
    <property type="evidence" value="ECO:0007669"/>
    <property type="project" value="InterPro"/>
</dbReference>
<name>A0AA40VCA5_9HYPH</name>
<proteinExistence type="inferred from homology"/>
<evidence type="ECO:0000256" key="8">
    <source>
        <dbReference type="SAM" id="MobiDB-lite"/>
    </source>
</evidence>
<dbReference type="GO" id="GO:0003796">
    <property type="term" value="F:lysozyme activity"/>
    <property type="evidence" value="ECO:0007669"/>
    <property type="project" value="UniProtKB-EC"/>
</dbReference>
<dbReference type="InterPro" id="IPR034690">
    <property type="entry name" value="Endolysin_T4_type"/>
</dbReference>
<comment type="caution">
    <text evidence="9">The sequence shown here is derived from an EMBL/GenBank/DDBJ whole genome shotgun (WGS) entry which is preliminary data.</text>
</comment>
<keyword evidence="5" id="KW-1035">Host cytoplasm</keyword>
<dbReference type="Gene3D" id="1.10.530.40">
    <property type="match status" value="1"/>
</dbReference>
<evidence type="ECO:0000256" key="7">
    <source>
        <dbReference type="RuleBase" id="RU003788"/>
    </source>
</evidence>
<evidence type="ECO:0000256" key="5">
    <source>
        <dbReference type="ARBA" id="ARBA00023200"/>
    </source>
</evidence>
<keyword evidence="2 7" id="KW-0929">Antimicrobial</keyword>
<keyword evidence="3 7" id="KW-0081">Bacteriolytic enzyme</keyword>
<evidence type="ECO:0000313" key="10">
    <source>
        <dbReference type="Proteomes" id="UP000543554"/>
    </source>
</evidence>
<protein>
    <recommendedName>
        <fullName evidence="7">Lysozyme</fullName>
        <ecNumber evidence="7">3.2.1.17</ecNumber>
    </recommendedName>
</protein>
<dbReference type="Pfam" id="PF00959">
    <property type="entry name" value="Phage_lysozyme"/>
    <property type="match status" value="1"/>
</dbReference>
<dbReference type="HAMAP" id="MF_04110">
    <property type="entry name" value="ENDOLYSIN_T4"/>
    <property type="match status" value="1"/>
</dbReference>
<dbReference type="EC" id="3.2.1.17" evidence="7"/>
<evidence type="ECO:0000256" key="4">
    <source>
        <dbReference type="ARBA" id="ARBA00022801"/>
    </source>
</evidence>
<dbReference type="InterPro" id="IPR051018">
    <property type="entry name" value="Bacteriophage_GH24"/>
</dbReference>
<keyword evidence="6 7" id="KW-0326">Glycosidase</keyword>
<dbReference type="Proteomes" id="UP000543554">
    <property type="component" value="Unassembled WGS sequence"/>
</dbReference>
<dbReference type="GO" id="GO:0009253">
    <property type="term" value="P:peptidoglycan catabolic process"/>
    <property type="evidence" value="ECO:0007669"/>
    <property type="project" value="InterPro"/>
</dbReference>
<dbReference type="InterPro" id="IPR023347">
    <property type="entry name" value="Lysozyme_dom_sf"/>
</dbReference>
<dbReference type="GO" id="GO:0031640">
    <property type="term" value="P:killing of cells of another organism"/>
    <property type="evidence" value="ECO:0007669"/>
    <property type="project" value="UniProtKB-KW"/>
</dbReference>
<organism evidence="9 10">
    <name type="scientific">Methylorubrum thiocyanatum</name>
    <dbReference type="NCBI Taxonomy" id="47958"/>
    <lineage>
        <taxon>Bacteria</taxon>
        <taxon>Pseudomonadati</taxon>
        <taxon>Pseudomonadota</taxon>
        <taxon>Alphaproteobacteria</taxon>
        <taxon>Hyphomicrobiales</taxon>
        <taxon>Methylobacteriaceae</taxon>
        <taxon>Methylorubrum</taxon>
    </lineage>
</organism>
<feature type="region of interest" description="Disordered" evidence="8">
    <location>
        <begin position="149"/>
        <end position="178"/>
    </location>
</feature>
<sequence>MDLSAVGRAVLIAREGRRLEAYRDSVGVWTIGIGHTAAAGPPIPRAGLRIDAAEADAIFARDVAAFVRTVAEALPEPLPQHAFDALVSLCFNIGPAAFRRSSVLRRLRAGDRLGAGEAILMWNRPAAIIPRRQGEFDQFRTPYEAALPRARRGDAQPVSTPVSAPVPAARPTVPPAARPSWRARLRDWLARAALTASLRPDQDRSHDVH</sequence>
<dbReference type="RefSeq" id="WP_012453327.1">
    <property type="nucleotide sequence ID" value="NZ_BPRF01000004.1"/>
</dbReference>
<evidence type="ECO:0000256" key="2">
    <source>
        <dbReference type="ARBA" id="ARBA00022529"/>
    </source>
</evidence>
<feature type="compositionally biased region" description="Low complexity" evidence="8">
    <location>
        <begin position="157"/>
        <end position="171"/>
    </location>
</feature>